<dbReference type="PROSITE" id="PS51353">
    <property type="entry name" value="ARSC"/>
    <property type="match status" value="1"/>
</dbReference>
<dbReference type="PANTHER" id="PTHR30041:SF5">
    <property type="entry name" value="ARSENATE REDUCTASE-RELATED"/>
    <property type="match status" value="1"/>
</dbReference>
<evidence type="ECO:0000256" key="1">
    <source>
        <dbReference type="ARBA" id="ARBA00007198"/>
    </source>
</evidence>
<keyword evidence="9" id="KW-1185">Reference proteome</keyword>
<gene>
    <name evidence="8" type="ORF">SAMN02745117_00664</name>
</gene>
<dbReference type="InterPro" id="IPR006660">
    <property type="entry name" value="Arsenate_reductase-like"/>
</dbReference>
<dbReference type="NCBIfam" id="TIGR00014">
    <property type="entry name" value="arsC"/>
    <property type="match status" value="1"/>
</dbReference>
<keyword evidence="2" id="KW-0059">Arsenical resistance</keyword>
<evidence type="ECO:0000256" key="6">
    <source>
        <dbReference type="PROSITE-ProRule" id="PRU01282"/>
    </source>
</evidence>
<dbReference type="EC" id="1.20.4.1" evidence="4 7"/>
<dbReference type="SUPFAM" id="SSF52833">
    <property type="entry name" value="Thioredoxin-like"/>
    <property type="match status" value="1"/>
</dbReference>
<dbReference type="RefSeq" id="WP_073354692.1">
    <property type="nucleotide sequence ID" value="NZ_FQUZ01000005.1"/>
</dbReference>
<dbReference type="Proteomes" id="UP000184327">
    <property type="component" value="Unassembled WGS sequence"/>
</dbReference>
<dbReference type="InterPro" id="IPR006659">
    <property type="entry name" value="Arsenate_reductase"/>
</dbReference>
<dbReference type="InterPro" id="IPR036249">
    <property type="entry name" value="Thioredoxin-like_sf"/>
</dbReference>
<comment type="catalytic activity">
    <reaction evidence="7">
        <text>[glutaredoxin]-dithiol + arsenate + glutathione + H(+) = glutathionyl-S-S-[glutaredoxin] + arsenite + H2O</text>
        <dbReference type="Rhea" id="RHEA:22016"/>
        <dbReference type="Rhea" id="RHEA-COMP:10729"/>
        <dbReference type="Rhea" id="RHEA-COMP:17668"/>
        <dbReference type="ChEBI" id="CHEBI:15377"/>
        <dbReference type="ChEBI" id="CHEBI:15378"/>
        <dbReference type="ChEBI" id="CHEBI:29242"/>
        <dbReference type="ChEBI" id="CHEBI:29950"/>
        <dbReference type="ChEBI" id="CHEBI:48597"/>
        <dbReference type="ChEBI" id="CHEBI:57925"/>
        <dbReference type="ChEBI" id="CHEBI:146199"/>
        <dbReference type="EC" id="1.20.4.1"/>
    </reaction>
</comment>
<dbReference type="AlphaFoldDB" id="A0A1M4VDV3"/>
<dbReference type="EMBL" id="FQUZ01000005">
    <property type="protein sequence ID" value="SHE67068.1"/>
    <property type="molecule type" value="Genomic_DNA"/>
</dbReference>
<dbReference type="GO" id="GO:0046685">
    <property type="term" value="P:response to arsenic-containing substance"/>
    <property type="evidence" value="ECO:0007669"/>
    <property type="project" value="UniProtKB-KW"/>
</dbReference>
<proteinExistence type="inferred from homology"/>
<dbReference type="OrthoDB" id="9790554at2"/>
<accession>A0A1M4VDV3</accession>
<evidence type="ECO:0000256" key="4">
    <source>
        <dbReference type="ARBA" id="ARBA00038969"/>
    </source>
</evidence>
<dbReference type="Gene3D" id="3.40.30.10">
    <property type="entry name" value="Glutaredoxin"/>
    <property type="match status" value="1"/>
</dbReference>
<comment type="similarity">
    <text evidence="1 6 7">Belongs to the ArsC family.</text>
</comment>
<dbReference type="STRING" id="1122156.SAMN02745117_00664"/>
<dbReference type="PANTHER" id="PTHR30041">
    <property type="entry name" value="ARSENATE REDUCTASE"/>
    <property type="match status" value="1"/>
</dbReference>
<keyword evidence="3 7" id="KW-0560">Oxidoreductase</keyword>
<reference evidence="8 9" key="1">
    <citation type="submission" date="2016-11" db="EMBL/GenBank/DDBJ databases">
        <authorList>
            <person name="Jaros S."/>
            <person name="Januszkiewicz K."/>
            <person name="Wedrychowicz H."/>
        </authorList>
    </citation>
    <scope>NUCLEOTIDE SEQUENCE [LARGE SCALE GENOMIC DNA]</scope>
    <source>
        <strain evidence="8 9">DSM 16112</strain>
    </source>
</reference>
<organism evidence="8 9">
    <name type="scientific">Lampropedia hyalina DSM 16112</name>
    <dbReference type="NCBI Taxonomy" id="1122156"/>
    <lineage>
        <taxon>Bacteria</taxon>
        <taxon>Pseudomonadati</taxon>
        <taxon>Pseudomonadota</taxon>
        <taxon>Betaproteobacteria</taxon>
        <taxon>Burkholderiales</taxon>
        <taxon>Comamonadaceae</taxon>
        <taxon>Lampropedia</taxon>
    </lineage>
</organism>
<name>A0A1M4VDV3_9BURK</name>
<evidence type="ECO:0000313" key="9">
    <source>
        <dbReference type="Proteomes" id="UP000184327"/>
    </source>
</evidence>
<evidence type="ECO:0000256" key="3">
    <source>
        <dbReference type="ARBA" id="ARBA00023002"/>
    </source>
</evidence>
<dbReference type="Pfam" id="PF03960">
    <property type="entry name" value="ArsC"/>
    <property type="match status" value="1"/>
</dbReference>
<protein>
    <recommendedName>
        <fullName evidence="5 7">Arsenate reductase</fullName>
        <ecNumber evidence="4 7">1.20.4.1</ecNumber>
    </recommendedName>
</protein>
<evidence type="ECO:0000256" key="2">
    <source>
        <dbReference type="ARBA" id="ARBA00022849"/>
    </source>
</evidence>
<dbReference type="CDD" id="cd03034">
    <property type="entry name" value="ArsC_ArsC"/>
    <property type="match status" value="1"/>
</dbReference>
<dbReference type="GO" id="GO:0008794">
    <property type="term" value="F:arsenate reductase (glutaredoxin) activity"/>
    <property type="evidence" value="ECO:0007669"/>
    <property type="project" value="UniProtKB-UniRule"/>
</dbReference>
<evidence type="ECO:0000256" key="7">
    <source>
        <dbReference type="RuleBase" id="RU362029"/>
    </source>
</evidence>
<evidence type="ECO:0000313" key="8">
    <source>
        <dbReference type="EMBL" id="SHE67068.1"/>
    </source>
</evidence>
<sequence length="123" mass="13786">MSHTPITPGHATIYHNGRCATSRQALQLLQEHDYAITIVDYLATPPDRATLQRLIHDSGLSVREVVRSKEALFTELRLDSSDTTDEQLLDAMSQHPILINRPLVVTPKGTRLARPPEVLQEII</sequence>
<evidence type="ECO:0000256" key="5">
    <source>
        <dbReference type="ARBA" id="ARBA00039879"/>
    </source>
</evidence>